<dbReference type="InterPro" id="IPR001207">
    <property type="entry name" value="Transposase_mutator"/>
</dbReference>
<evidence type="ECO:0000256" key="6">
    <source>
        <dbReference type="RuleBase" id="RU365089"/>
    </source>
</evidence>
<accession>A0A377ZNM3</accession>
<dbReference type="GO" id="GO:0003677">
    <property type="term" value="F:DNA binding"/>
    <property type="evidence" value="ECO:0007669"/>
    <property type="project" value="UniProtKB-UniRule"/>
</dbReference>
<comment type="similarity">
    <text evidence="2 6">Belongs to the transposase mutator family.</text>
</comment>
<dbReference type="PROSITE" id="PS01007">
    <property type="entry name" value="TRANSPOSASE_MUTATOR"/>
    <property type="match status" value="1"/>
</dbReference>
<dbReference type="PANTHER" id="PTHR33217">
    <property type="entry name" value="TRANSPOSASE FOR INSERTION SEQUENCE ELEMENT IS1081"/>
    <property type="match status" value="1"/>
</dbReference>
<evidence type="ECO:0000256" key="7">
    <source>
        <dbReference type="SAM" id="MobiDB-lite"/>
    </source>
</evidence>
<dbReference type="GO" id="GO:0004803">
    <property type="term" value="F:transposase activity"/>
    <property type="evidence" value="ECO:0007669"/>
    <property type="project" value="UniProtKB-UniRule"/>
</dbReference>
<evidence type="ECO:0000256" key="3">
    <source>
        <dbReference type="ARBA" id="ARBA00022578"/>
    </source>
</evidence>
<dbReference type="GO" id="GO:0006313">
    <property type="term" value="P:DNA transposition"/>
    <property type="evidence" value="ECO:0007669"/>
    <property type="project" value="UniProtKB-UniRule"/>
</dbReference>
<feature type="region of interest" description="Disordered" evidence="7">
    <location>
        <begin position="46"/>
        <end position="86"/>
    </location>
</feature>
<evidence type="ECO:0000256" key="2">
    <source>
        <dbReference type="ARBA" id="ARBA00010961"/>
    </source>
</evidence>
<keyword evidence="6" id="KW-0814">Transposable element</keyword>
<dbReference type="NCBIfam" id="NF033543">
    <property type="entry name" value="transpos_IS256"/>
    <property type="match status" value="1"/>
</dbReference>
<evidence type="ECO:0000313" key="11">
    <source>
        <dbReference type="Proteomes" id="UP000254387"/>
    </source>
</evidence>
<comment type="function">
    <text evidence="1 6">Required for the transposition of the insertion element.</text>
</comment>
<organism evidence="8 11">
    <name type="scientific">Klebsiella pneumoniae</name>
    <dbReference type="NCBI Taxonomy" id="573"/>
    <lineage>
        <taxon>Bacteria</taxon>
        <taxon>Pseudomonadati</taxon>
        <taxon>Pseudomonadota</taxon>
        <taxon>Gammaproteobacteria</taxon>
        <taxon>Enterobacterales</taxon>
        <taxon>Enterobacteriaceae</taxon>
        <taxon>Klebsiella/Raoultella group</taxon>
        <taxon>Klebsiella</taxon>
        <taxon>Klebsiella pneumoniae complex</taxon>
    </lineage>
</organism>
<dbReference type="EMBL" id="UGLU01000003">
    <property type="protein sequence ID" value="STW25925.1"/>
    <property type="molecule type" value="Genomic_DNA"/>
</dbReference>
<feature type="compositionally biased region" description="Polar residues" evidence="7">
    <location>
        <begin position="54"/>
        <end position="69"/>
    </location>
</feature>
<evidence type="ECO:0000313" key="8">
    <source>
        <dbReference type="EMBL" id="STU78647.1"/>
    </source>
</evidence>
<keyword evidence="4 6" id="KW-0238">DNA-binding</keyword>
<protein>
    <recommendedName>
        <fullName evidence="6">Mutator family transposase</fullName>
    </recommendedName>
</protein>
<reference evidence="10 11" key="1">
    <citation type="submission" date="2018-06" db="EMBL/GenBank/DDBJ databases">
        <authorList>
            <consortium name="Pathogen Informatics"/>
            <person name="Doyle S."/>
        </authorList>
    </citation>
    <scope>NUCLEOTIDE SEQUENCE [LARGE SCALE GENOMIC DNA]</scope>
    <source>
        <strain evidence="9 10">NCTC5051</strain>
        <strain evidence="8 11">NCTC5053</strain>
    </source>
</reference>
<evidence type="ECO:0000256" key="4">
    <source>
        <dbReference type="ARBA" id="ARBA00023125"/>
    </source>
</evidence>
<keyword evidence="5 6" id="KW-0233">DNA recombination</keyword>
<dbReference type="EMBL" id="UGMN01000002">
    <property type="protein sequence ID" value="STU78647.1"/>
    <property type="molecule type" value="Genomic_DNA"/>
</dbReference>
<name>A0A377ZNM3_KLEPN</name>
<keyword evidence="3 6" id="KW-0815">Transposition</keyword>
<evidence type="ECO:0000313" key="9">
    <source>
        <dbReference type="EMBL" id="STW25925.1"/>
    </source>
</evidence>
<dbReference type="PANTHER" id="PTHR33217:SF5">
    <property type="entry name" value="MUTATOR FAMILY TRANSPOSASE"/>
    <property type="match status" value="1"/>
</dbReference>
<dbReference type="AlphaFoldDB" id="A0A377ZNM3"/>
<evidence type="ECO:0000313" key="10">
    <source>
        <dbReference type="Proteomes" id="UP000254141"/>
    </source>
</evidence>
<evidence type="ECO:0000256" key="1">
    <source>
        <dbReference type="ARBA" id="ARBA00002190"/>
    </source>
</evidence>
<gene>
    <name evidence="9" type="ORF">NCTC5051_05719</name>
    <name evidence="8" type="ORF">NCTC5053_00256</name>
</gene>
<proteinExistence type="inferred from homology"/>
<dbReference type="Proteomes" id="UP000254387">
    <property type="component" value="Unassembled WGS sequence"/>
</dbReference>
<sequence length="420" mass="47735">MDEKQLQALANELAKNLKTPEDLSQFDRLLKKLSVEAALNAEMTHHLGYEKNQSRPGANSRNGYSTKTVITGDGPLELRTPRDRDGTFEPQLVKKNQTRITGMDNQILSLYAKGMTTREIAAAFKELYDADVSPALISKVTDAVMEQVVEWQNRPLDAVYPIVYLDCIVLKVRQDSRVINKSVFLALGINIEGQKELLGMWLAENEGAKFWLNVLTELKNRGLNDILIACVDGLKGFPDAINTVYPKARIQLCIVHMVRNSLRFVSWKDYKAVTRDLKAIYQAPTEEAGQQALEAFASAWDSRYPQISRSWQANWPNLATFFAYPTDIRKVIYTTNAIESLNSVLRHAIKKRKVFPTDDSVKKVVWLAIQSASRKWTMPLKDWEMVSPDITPILGNDSNLLIVFYVQIMPDDLVMQLHRF</sequence>
<dbReference type="Proteomes" id="UP000254141">
    <property type="component" value="Unassembled WGS sequence"/>
</dbReference>
<dbReference type="Pfam" id="PF00872">
    <property type="entry name" value="Transposase_mut"/>
    <property type="match status" value="1"/>
</dbReference>
<evidence type="ECO:0000256" key="5">
    <source>
        <dbReference type="ARBA" id="ARBA00023172"/>
    </source>
</evidence>